<gene>
    <name evidence="4" type="ORF">GA0070606_3002</name>
</gene>
<proteinExistence type="predicted"/>
<dbReference type="Pfam" id="PF07811">
    <property type="entry name" value="TadE"/>
    <property type="match status" value="1"/>
</dbReference>
<sequence length="199" mass="21141">MRRADSVPGRRAATAARRPVAAVVRRRTPGRRHSVPALAPPQPRAARHQLRAAGRRRVAADRQPVAAVVRRLAAGGVDRGANPVELAVAMPAILLLLFASIQTAAWFVARSTALNAAQSAVNAQRLHQAPPGTGEARAARFLRAAGGWLVDWDDPGPSCQTSATEVTCTVRGRSLSVVPGVDFPVRQTAHGTVERWTTP</sequence>
<evidence type="ECO:0000259" key="3">
    <source>
        <dbReference type="Pfam" id="PF07811"/>
    </source>
</evidence>
<organism evidence="4 5">
    <name type="scientific">Micromonospora citrea</name>
    <dbReference type="NCBI Taxonomy" id="47855"/>
    <lineage>
        <taxon>Bacteria</taxon>
        <taxon>Bacillati</taxon>
        <taxon>Actinomycetota</taxon>
        <taxon>Actinomycetes</taxon>
        <taxon>Micromonosporales</taxon>
        <taxon>Micromonosporaceae</taxon>
        <taxon>Micromonospora</taxon>
    </lineage>
</organism>
<dbReference type="InterPro" id="IPR012495">
    <property type="entry name" value="TadE-like_dom"/>
</dbReference>
<evidence type="ECO:0000256" key="1">
    <source>
        <dbReference type="SAM" id="MobiDB-lite"/>
    </source>
</evidence>
<dbReference type="AlphaFoldDB" id="A0A1C6UXN0"/>
<keyword evidence="5" id="KW-1185">Reference proteome</keyword>
<evidence type="ECO:0000313" key="4">
    <source>
        <dbReference type="EMBL" id="SCL58845.1"/>
    </source>
</evidence>
<protein>
    <submittedName>
        <fullName evidence="4">TadE-like protein</fullName>
    </submittedName>
</protein>
<evidence type="ECO:0000313" key="5">
    <source>
        <dbReference type="Proteomes" id="UP000199001"/>
    </source>
</evidence>
<name>A0A1C6UXN0_9ACTN</name>
<feature type="compositionally biased region" description="Low complexity" evidence="1">
    <location>
        <begin position="7"/>
        <end position="20"/>
    </location>
</feature>
<evidence type="ECO:0000256" key="2">
    <source>
        <dbReference type="SAM" id="Phobius"/>
    </source>
</evidence>
<accession>A0A1C6UXN0</accession>
<dbReference type="Proteomes" id="UP000199001">
    <property type="component" value="Unassembled WGS sequence"/>
</dbReference>
<dbReference type="EMBL" id="FMHZ01000002">
    <property type="protein sequence ID" value="SCL58845.1"/>
    <property type="molecule type" value="Genomic_DNA"/>
</dbReference>
<keyword evidence="2" id="KW-0812">Transmembrane</keyword>
<keyword evidence="2" id="KW-0472">Membrane</keyword>
<feature type="transmembrane region" description="Helical" evidence="2">
    <location>
        <begin position="86"/>
        <end position="109"/>
    </location>
</feature>
<keyword evidence="2" id="KW-1133">Transmembrane helix</keyword>
<reference evidence="5" key="1">
    <citation type="submission" date="2016-06" db="EMBL/GenBank/DDBJ databases">
        <authorList>
            <person name="Varghese N."/>
            <person name="Submissions Spin"/>
        </authorList>
    </citation>
    <scope>NUCLEOTIDE SEQUENCE [LARGE SCALE GENOMIC DNA]</scope>
    <source>
        <strain evidence="5">DSM 43903</strain>
    </source>
</reference>
<feature type="domain" description="TadE-like" evidence="3">
    <location>
        <begin position="84"/>
        <end position="120"/>
    </location>
</feature>
<feature type="region of interest" description="Disordered" evidence="1">
    <location>
        <begin position="1"/>
        <end position="20"/>
    </location>
</feature>
<dbReference type="STRING" id="47855.GA0070606_3002"/>